<dbReference type="Pfam" id="PF05433">
    <property type="entry name" value="Rick_17kDa_Anti"/>
    <property type="match status" value="1"/>
</dbReference>
<evidence type="ECO:0000313" key="7">
    <source>
        <dbReference type="Proteomes" id="UP001596270"/>
    </source>
</evidence>
<sequence length="232" mass="22795">MDASQQNTDLSNSQPGVAQRLQHSKALVAIVAVLGVTVMALAAALVVNRSEAQPGVQPGSMAAMAPAAVPPAASNAGGEPAAKVAAEAHKPVSSSPSKHATPPAVVARANVCADCGTVEAVTAVQRQGQVNGVAVGNTTIGLGTVAGGVLGGLLGHQVGNGNGRTAATVLGVAGGAFAGNAVEKNMKKVTVYDVRVRMNDGSTRNLDISSAVPVGSKVIVEGKNLRMATAAG</sequence>
<gene>
    <name evidence="6" type="ORF">ACFQND_23630</name>
</gene>
<feature type="region of interest" description="Disordered" evidence="3">
    <location>
        <begin position="70"/>
        <end position="101"/>
    </location>
</feature>
<evidence type="ECO:0000256" key="3">
    <source>
        <dbReference type="SAM" id="MobiDB-lite"/>
    </source>
</evidence>
<dbReference type="Proteomes" id="UP001596270">
    <property type="component" value="Unassembled WGS sequence"/>
</dbReference>
<dbReference type="InterPro" id="IPR008816">
    <property type="entry name" value="Gly_zipper_2TM_dom"/>
</dbReference>
<proteinExistence type="predicted"/>
<evidence type="ECO:0000256" key="2">
    <source>
        <dbReference type="ARBA" id="ARBA00023136"/>
    </source>
</evidence>
<keyword evidence="2 4" id="KW-0472">Membrane</keyword>
<keyword evidence="4" id="KW-1133">Transmembrane helix</keyword>
<evidence type="ECO:0000313" key="6">
    <source>
        <dbReference type="EMBL" id="MFC6284230.1"/>
    </source>
</evidence>
<feature type="domain" description="Glycine zipper 2TM" evidence="5">
    <location>
        <begin position="142"/>
        <end position="183"/>
    </location>
</feature>
<dbReference type="RefSeq" id="WP_377414689.1">
    <property type="nucleotide sequence ID" value="NZ_JBHSRS010000084.1"/>
</dbReference>
<organism evidence="6 7">
    <name type="scientific">Polaromonas aquatica</name>
    <dbReference type="NCBI Taxonomy" id="332657"/>
    <lineage>
        <taxon>Bacteria</taxon>
        <taxon>Pseudomonadati</taxon>
        <taxon>Pseudomonadota</taxon>
        <taxon>Betaproteobacteria</taxon>
        <taxon>Burkholderiales</taxon>
        <taxon>Comamonadaceae</taxon>
        <taxon>Polaromonas</taxon>
    </lineage>
</organism>
<name>A0ABW1U3V4_9BURK</name>
<protein>
    <submittedName>
        <fullName evidence="6">Glycine zipper 2TM domain-containing protein</fullName>
    </submittedName>
</protein>
<feature type="transmembrane region" description="Helical" evidence="4">
    <location>
        <begin position="26"/>
        <end position="47"/>
    </location>
</feature>
<dbReference type="PANTHER" id="PTHR35603:SF2">
    <property type="entry name" value="OUTER MEMBRANE LIPOPROTEIN"/>
    <property type="match status" value="1"/>
</dbReference>
<keyword evidence="4" id="KW-0812">Transmembrane</keyword>
<accession>A0ABW1U3V4</accession>
<comment type="subcellular location">
    <subcellularLocation>
        <location evidence="1">Membrane</location>
    </subcellularLocation>
</comment>
<dbReference type="EMBL" id="JBHSRS010000084">
    <property type="protein sequence ID" value="MFC6284230.1"/>
    <property type="molecule type" value="Genomic_DNA"/>
</dbReference>
<evidence type="ECO:0000259" key="5">
    <source>
        <dbReference type="Pfam" id="PF05433"/>
    </source>
</evidence>
<evidence type="ECO:0000256" key="1">
    <source>
        <dbReference type="ARBA" id="ARBA00004370"/>
    </source>
</evidence>
<comment type="caution">
    <text evidence="6">The sequence shown here is derived from an EMBL/GenBank/DDBJ whole genome shotgun (WGS) entry which is preliminary data.</text>
</comment>
<dbReference type="InterPro" id="IPR051407">
    <property type="entry name" value="Bact_OM_lipoprot/Surf_antigen"/>
</dbReference>
<keyword evidence="7" id="KW-1185">Reference proteome</keyword>
<dbReference type="PANTHER" id="PTHR35603">
    <property type="match status" value="1"/>
</dbReference>
<evidence type="ECO:0000256" key="4">
    <source>
        <dbReference type="SAM" id="Phobius"/>
    </source>
</evidence>
<reference evidence="7" key="1">
    <citation type="journal article" date="2019" name="Int. J. Syst. Evol. Microbiol.">
        <title>The Global Catalogue of Microorganisms (GCM) 10K type strain sequencing project: providing services to taxonomists for standard genome sequencing and annotation.</title>
        <authorList>
            <consortium name="The Broad Institute Genomics Platform"/>
            <consortium name="The Broad Institute Genome Sequencing Center for Infectious Disease"/>
            <person name="Wu L."/>
            <person name="Ma J."/>
        </authorList>
    </citation>
    <scope>NUCLEOTIDE SEQUENCE [LARGE SCALE GENOMIC DNA]</scope>
    <source>
        <strain evidence="7">CCUG 39402</strain>
    </source>
</reference>